<feature type="transmembrane region" description="Helical" evidence="8">
    <location>
        <begin position="298"/>
        <end position="315"/>
    </location>
</feature>
<evidence type="ECO:0000313" key="9">
    <source>
        <dbReference type="EMBL" id="OGF27681.1"/>
    </source>
</evidence>
<feature type="transmembrane region" description="Helical" evidence="8">
    <location>
        <begin position="321"/>
        <end position="341"/>
    </location>
</feature>
<evidence type="ECO:0000256" key="2">
    <source>
        <dbReference type="ARBA" id="ARBA00022448"/>
    </source>
</evidence>
<feature type="transmembrane region" description="Helical" evidence="8">
    <location>
        <begin position="86"/>
        <end position="112"/>
    </location>
</feature>
<evidence type="ECO:0000256" key="4">
    <source>
        <dbReference type="ARBA" id="ARBA00022519"/>
    </source>
</evidence>
<evidence type="ECO:0000256" key="3">
    <source>
        <dbReference type="ARBA" id="ARBA00022475"/>
    </source>
</evidence>
<evidence type="ECO:0000256" key="1">
    <source>
        <dbReference type="ARBA" id="ARBA00004429"/>
    </source>
</evidence>
<name>A0A1F5SN83_9BACT</name>
<dbReference type="PANTHER" id="PTHR32195">
    <property type="entry name" value="OS07G0662800 PROTEIN"/>
    <property type="match status" value="1"/>
</dbReference>
<accession>A0A1F5SN83</accession>
<feature type="transmembrane region" description="Helical" evidence="8">
    <location>
        <begin position="12"/>
        <end position="33"/>
    </location>
</feature>
<protein>
    <recommendedName>
        <fullName evidence="11">Amino acid transporter transmembrane domain-containing protein</fullName>
    </recommendedName>
</protein>
<keyword evidence="7 8" id="KW-0472">Membrane</keyword>
<comment type="subcellular location">
    <subcellularLocation>
        <location evidence="1">Cell inner membrane</location>
        <topology evidence="1">Multi-pass membrane protein</topology>
    </subcellularLocation>
</comment>
<keyword evidence="6 8" id="KW-1133">Transmembrane helix</keyword>
<feature type="transmembrane region" description="Helical" evidence="8">
    <location>
        <begin position="260"/>
        <end position="278"/>
    </location>
</feature>
<proteinExistence type="predicted"/>
<feature type="transmembrane region" description="Helical" evidence="8">
    <location>
        <begin position="217"/>
        <end position="240"/>
    </location>
</feature>
<sequence>MLTSSRHKNYYKAIAVMVGYIIGVGMFGLPFVVAKAGLLTFFGFLLFLGPIQYFLHLVYANIICVSGTSRRLPGYATEYLGKKYKIFVLIAKMTGNFGGLLAYIIITGIFLHELFSPYFGGSEFVYASVLFALEAVVVYFGIGMIAKVELVLTAFLLLMPALIAWKGWGEISAVNYSLLDWKYILLPYGVMLFSLDGNGSMPIISKLLDRDRKSIKSVIRIGTFLPVVVIIIFTLVIVGISGSATTEDALVGVKQVLNDGVVFFSLIFGVLTMITSFFGVSESVKEILNWDYGVGKKLSWAIAVFVPYLMYITGARNLVDVIGFVGSIGSGFCGIVLILIFRKLQKQEGKLVLFDRQPGNFITSFFILMFLGGIVYNLIYYFIVK</sequence>
<keyword evidence="2" id="KW-0813">Transport</keyword>
<feature type="transmembrane region" description="Helical" evidence="8">
    <location>
        <begin position="361"/>
        <end position="383"/>
    </location>
</feature>
<evidence type="ECO:0000256" key="6">
    <source>
        <dbReference type="ARBA" id="ARBA00022989"/>
    </source>
</evidence>
<organism evidence="9 10">
    <name type="scientific">Candidatus Falkowbacteria bacterium RIFOXYA2_FULL_47_19</name>
    <dbReference type="NCBI Taxonomy" id="1797994"/>
    <lineage>
        <taxon>Bacteria</taxon>
        <taxon>Candidatus Falkowiibacteriota</taxon>
    </lineage>
</organism>
<feature type="transmembrane region" description="Helical" evidence="8">
    <location>
        <begin position="39"/>
        <end position="65"/>
    </location>
</feature>
<evidence type="ECO:0000256" key="5">
    <source>
        <dbReference type="ARBA" id="ARBA00022692"/>
    </source>
</evidence>
<dbReference type="Pfam" id="PF03222">
    <property type="entry name" value="Trp_Tyr_perm"/>
    <property type="match status" value="1"/>
</dbReference>
<evidence type="ECO:0000256" key="7">
    <source>
        <dbReference type="ARBA" id="ARBA00023136"/>
    </source>
</evidence>
<dbReference type="AlphaFoldDB" id="A0A1F5SN83"/>
<dbReference type="STRING" id="1797994.A2227_03835"/>
<dbReference type="Proteomes" id="UP000178367">
    <property type="component" value="Unassembled WGS sequence"/>
</dbReference>
<dbReference type="GO" id="GO:0003333">
    <property type="term" value="P:amino acid transmembrane transport"/>
    <property type="evidence" value="ECO:0007669"/>
    <property type="project" value="InterPro"/>
</dbReference>
<reference evidence="9 10" key="1">
    <citation type="journal article" date="2016" name="Nat. Commun.">
        <title>Thousands of microbial genomes shed light on interconnected biogeochemical processes in an aquifer system.</title>
        <authorList>
            <person name="Anantharaman K."/>
            <person name="Brown C.T."/>
            <person name="Hug L.A."/>
            <person name="Sharon I."/>
            <person name="Castelle C.J."/>
            <person name="Probst A.J."/>
            <person name="Thomas B.C."/>
            <person name="Singh A."/>
            <person name="Wilkins M.J."/>
            <person name="Karaoz U."/>
            <person name="Brodie E.L."/>
            <person name="Williams K.H."/>
            <person name="Hubbard S.S."/>
            <person name="Banfield J.F."/>
        </authorList>
    </citation>
    <scope>NUCLEOTIDE SEQUENCE [LARGE SCALE GENOMIC DNA]</scope>
</reference>
<keyword evidence="4" id="KW-0997">Cell inner membrane</keyword>
<dbReference type="PANTHER" id="PTHR32195:SF26">
    <property type="entry name" value="TRYPTOPHAN OR TYROSINE TRANSPORTER PROTEIN"/>
    <property type="match status" value="1"/>
</dbReference>
<comment type="caution">
    <text evidence="9">The sequence shown here is derived from an EMBL/GenBank/DDBJ whole genome shotgun (WGS) entry which is preliminary data.</text>
</comment>
<keyword evidence="3" id="KW-1003">Cell membrane</keyword>
<dbReference type="GO" id="GO:0005886">
    <property type="term" value="C:plasma membrane"/>
    <property type="evidence" value="ECO:0007669"/>
    <property type="project" value="UniProtKB-SubCell"/>
</dbReference>
<feature type="transmembrane region" description="Helical" evidence="8">
    <location>
        <begin position="148"/>
        <end position="165"/>
    </location>
</feature>
<dbReference type="EMBL" id="MFGB01000006">
    <property type="protein sequence ID" value="OGF27681.1"/>
    <property type="molecule type" value="Genomic_DNA"/>
</dbReference>
<feature type="transmembrane region" description="Helical" evidence="8">
    <location>
        <begin position="185"/>
        <end position="205"/>
    </location>
</feature>
<keyword evidence="5 8" id="KW-0812">Transmembrane</keyword>
<evidence type="ECO:0000256" key="8">
    <source>
        <dbReference type="SAM" id="Phobius"/>
    </source>
</evidence>
<gene>
    <name evidence="9" type="ORF">A2227_03835</name>
</gene>
<dbReference type="Gene3D" id="1.20.1740.10">
    <property type="entry name" value="Amino acid/polyamine transporter I"/>
    <property type="match status" value="1"/>
</dbReference>
<evidence type="ECO:0008006" key="11">
    <source>
        <dbReference type="Google" id="ProtNLM"/>
    </source>
</evidence>
<evidence type="ECO:0000313" key="10">
    <source>
        <dbReference type="Proteomes" id="UP000178367"/>
    </source>
</evidence>
<feature type="transmembrane region" description="Helical" evidence="8">
    <location>
        <begin position="124"/>
        <end position="141"/>
    </location>
</feature>
<dbReference type="InterPro" id="IPR018227">
    <property type="entry name" value="Amino_acid_transport_2"/>
</dbReference>